<gene>
    <name evidence="2" type="ORF">ACFFGH_20430</name>
</gene>
<keyword evidence="3" id="KW-1185">Reference proteome</keyword>
<name>A0ABV6RTA1_9GAMM</name>
<evidence type="ECO:0000259" key="1">
    <source>
        <dbReference type="Pfam" id="PF07883"/>
    </source>
</evidence>
<proteinExistence type="predicted"/>
<dbReference type="InterPro" id="IPR014710">
    <property type="entry name" value="RmlC-like_jellyroll"/>
</dbReference>
<dbReference type="Pfam" id="PF07883">
    <property type="entry name" value="Cupin_2"/>
    <property type="match status" value="1"/>
</dbReference>
<sequence length="241" mass="26085">MTVPLFPGGTAVSGLRVYDWESEDGVSGGTPHLHTVSTEGYVVLAGAGSVQTLSAGGAAEHPLAPGTLVWFSPGTIHRLVNDGGLELVVIMQNAGLPEAGDAVFTFPAEILADAVAYEAAASLSQDWPERQREQRARWRRNLALEGFRELRAAVEQHGPAALTDFHRRATELVRPRVERWRGLWAETVEAETERTRRQLEALTAGDGAHLADGTVVRGEPRPGSRLFGMCGRLQTWGPPEH</sequence>
<dbReference type="Proteomes" id="UP001589896">
    <property type="component" value="Unassembled WGS sequence"/>
</dbReference>
<dbReference type="CDD" id="cd02208">
    <property type="entry name" value="cupin_RmlC-like"/>
    <property type="match status" value="1"/>
</dbReference>
<reference evidence="2 3" key="1">
    <citation type="submission" date="2024-09" db="EMBL/GenBank/DDBJ databases">
        <authorList>
            <person name="Sun Q."/>
            <person name="Mori K."/>
        </authorList>
    </citation>
    <scope>NUCLEOTIDE SEQUENCE [LARGE SCALE GENOMIC DNA]</scope>
    <source>
        <strain evidence="2 3">KCTC 23076</strain>
    </source>
</reference>
<dbReference type="EMBL" id="JBHLTG010000005">
    <property type="protein sequence ID" value="MFC0680208.1"/>
    <property type="molecule type" value="Genomic_DNA"/>
</dbReference>
<feature type="domain" description="Cupin type-2" evidence="1">
    <location>
        <begin position="28"/>
        <end position="90"/>
    </location>
</feature>
<dbReference type="Gene3D" id="2.60.120.10">
    <property type="entry name" value="Jelly Rolls"/>
    <property type="match status" value="1"/>
</dbReference>
<evidence type="ECO:0000313" key="2">
    <source>
        <dbReference type="EMBL" id="MFC0680208.1"/>
    </source>
</evidence>
<dbReference type="SUPFAM" id="SSF51182">
    <property type="entry name" value="RmlC-like cupins"/>
    <property type="match status" value="1"/>
</dbReference>
<organism evidence="2 3">
    <name type="scientific">Lysobacter korlensis</name>
    <dbReference type="NCBI Taxonomy" id="553636"/>
    <lineage>
        <taxon>Bacteria</taxon>
        <taxon>Pseudomonadati</taxon>
        <taxon>Pseudomonadota</taxon>
        <taxon>Gammaproteobacteria</taxon>
        <taxon>Lysobacterales</taxon>
        <taxon>Lysobacteraceae</taxon>
        <taxon>Lysobacter</taxon>
    </lineage>
</organism>
<dbReference type="InterPro" id="IPR011051">
    <property type="entry name" value="RmlC_Cupin_sf"/>
</dbReference>
<protein>
    <submittedName>
        <fullName evidence="2">Cupin domain-containing protein</fullName>
    </submittedName>
</protein>
<accession>A0ABV6RTA1</accession>
<evidence type="ECO:0000313" key="3">
    <source>
        <dbReference type="Proteomes" id="UP001589896"/>
    </source>
</evidence>
<dbReference type="InterPro" id="IPR013096">
    <property type="entry name" value="Cupin_2"/>
</dbReference>
<dbReference type="RefSeq" id="WP_386671745.1">
    <property type="nucleotide sequence ID" value="NZ_JBHLTG010000005.1"/>
</dbReference>
<comment type="caution">
    <text evidence="2">The sequence shown here is derived from an EMBL/GenBank/DDBJ whole genome shotgun (WGS) entry which is preliminary data.</text>
</comment>